<evidence type="ECO:0000313" key="3">
    <source>
        <dbReference type="Proteomes" id="UP000001197"/>
    </source>
</evidence>
<dbReference type="GeneID" id="6194378"/>
<gene>
    <name evidence="1" type="ORF">PODANS_6_6475</name>
</gene>
<keyword evidence="3" id="KW-1185">Reference proteome</keyword>
<reference evidence="2" key="4">
    <citation type="submission" date="2015-04" db="EMBL/GenBank/DDBJ databases">
        <title>Maintaining two mating types: Structure of the mating type locus and its role in heterokaryosis in Podospora anserina.</title>
        <authorList>
            <person name="Grognet P."/>
            <person name="Bidard F."/>
            <person name="Kuchly C."/>
            <person name="Chan Ho Tong L."/>
            <person name="Coppin E."/>
            <person name="Ait Benkhali J."/>
            <person name="Couloux A."/>
            <person name="Wincker P."/>
            <person name="Debuchy R."/>
            <person name="Silar P."/>
        </authorList>
    </citation>
    <scope>NUCLEOTIDE SEQUENCE</scope>
</reference>
<dbReference type="OrthoDB" id="10663592at2759"/>
<dbReference type="VEuPathDB" id="FungiDB:PODANS_6_6475"/>
<organism evidence="1">
    <name type="scientific">Podospora anserina (strain S / ATCC MYA-4624 / DSM 980 / FGSC 10383)</name>
    <name type="common">Pleurage anserina</name>
    <dbReference type="NCBI Taxonomy" id="515849"/>
    <lineage>
        <taxon>Eukaryota</taxon>
        <taxon>Fungi</taxon>
        <taxon>Dikarya</taxon>
        <taxon>Ascomycota</taxon>
        <taxon>Pezizomycotina</taxon>
        <taxon>Sordariomycetes</taxon>
        <taxon>Sordariomycetidae</taxon>
        <taxon>Sordariales</taxon>
        <taxon>Podosporaceae</taxon>
        <taxon>Podospora</taxon>
        <taxon>Podospora anserina</taxon>
    </lineage>
</organism>
<dbReference type="HOGENOM" id="CLU_894652_0_0_1"/>
<dbReference type="AlphaFoldDB" id="B2B3K3"/>
<dbReference type="EMBL" id="FO904941">
    <property type="protein sequence ID" value="CDP31080.1"/>
    <property type="molecule type" value="Genomic_DNA"/>
</dbReference>
<dbReference type="EMBL" id="CU638744">
    <property type="protein sequence ID" value="CAP71689.1"/>
    <property type="molecule type" value="Genomic_DNA"/>
</dbReference>
<dbReference type="Proteomes" id="UP000001197">
    <property type="component" value="Chromosome 6"/>
</dbReference>
<evidence type="ECO:0000313" key="2">
    <source>
        <dbReference type="EMBL" id="CDP31080.1"/>
    </source>
</evidence>
<evidence type="ECO:0000313" key="1">
    <source>
        <dbReference type="EMBL" id="CAP71689.1"/>
    </source>
</evidence>
<accession>B2B3K3</accession>
<name>B2B3K3_PODAN</name>
<proteinExistence type="predicted"/>
<reference evidence="1 3" key="1">
    <citation type="journal article" date="2008" name="Genome Biol.">
        <title>The genome sequence of the model ascomycete fungus Podospora anserina.</title>
        <authorList>
            <person name="Espagne E."/>
            <person name="Lespinet O."/>
            <person name="Malagnac F."/>
            <person name="Da Silva C."/>
            <person name="Jaillon O."/>
            <person name="Porcel B.M."/>
            <person name="Couloux A."/>
            <person name="Aury J.-M."/>
            <person name="Segurens B."/>
            <person name="Poulain J."/>
            <person name="Anthouard V."/>
            <person name="Grossetete S."/>
            <person name="Khalili H."/>
            <person name="Coppin E."/>
            <person name="Dequard-Chablat M."/>
            <person name="Picard M."/>
            <person name="Contamine V."/>
            <person name="Arnaise S."/>
            <person name="Bourdais A."/>
            <person name="Berteaux-Lecellier V."/>
            <person name="Gautheret D."/>
            <person name="de Vries R.P."/>
            <person name="Battaglia E."/>
            <person name="Coutinho P.M."/>
            <person name="Danchin E.G.J."/>
            <person name="Henrissat B."/>
            <person name="El Khoury R."/>
            <person name="Sainsard-Chanet A."/>
            <person name="Boivin A."/>
            <person name="Pinan-Lucarre B."/>
            <person name="Sellem C.H."/>
            <person name="Debuchy R."/>
            <person name="Wincker P."/>
            <person name="Weissenbach J."/>
            <person name="Silar P."/>
        </authorList>
    </citation>
    <scope>NUCLEOTIDE SEQUENCE [LARGE SCALE GENOMIC DNA]</scope>
    <source>
        <strain evidence="3">S / ATCC MYA-4624 / DSM 980 / FGSC 10383</strain>
        <strain evidence="1">S mat+</strain>
    </source>
</reference>
<dbReference type="RefSeq" id="XP_001910553.1">
    <property type="nucleotide sequence ID" value="XM_001910518.1"/>
</dbReference>
<dbReference type="KEGG" id="pan:PODANSg7592"/>
<protein>
    <submittedName>
        <fullName evidence="1">Podospora anserina S mat+ genomic DNA chromosome 6, supercontig 2</fullName>
    </submittedName>
</protein>
<reference evidence="1" key="2">
    <citation type="submission" date="2008-07" db="EMBL/GenBank/DDBJ databases">
        <authorList>
            <person name="Genoscope - CEA"/>
        </authorList>
    </citation>
    <scope>NUCLEOTIDE SEQUENCE</scope>
    <source>
        <strain evidence="1">S mat+</strain>
    </source>
</reference>
<sequence length="311" mass="35873">MTERLDVIVDCSFGCEAEPLGRGPETLARLAQELLPTPSETFLEALSSVYTYMYLYWKRIMLATRMEFSSGHHTCAERQDRPCFPCIGHKQMIDWCSQRLASQGPKALSLAVKMPVSWDVGATERVMPKGLRNKGLLTLLYKGWDLYPHYIWPQIYTVLTEPTCNMINIWHKAPSTIEQGITLRVWGSCNSVWKMLADRMTREKREIHHGDCNHWSHERWEFTGPALRGWVFWDEERVQSLGWTDAETVGWIAQVQPGWRDGDEKGKRLALKKCAELITRASRNDEGDVNEVMTDRGTLKEVKKEARAKKK</sequence>
<reference evidence="3" key="3">
    <citation type="journal article" date="2014" name="Genetics">
        <title>Maintaining two mating types: Structure of the mating type locus and its role in heterokaryosis in Podospora anserina.</title>
        <authorList>
            <person name="Grognet P."/>
            <person name="Bidard F."/>
            <person name="Kuchly C."/>
            <person name="Tong L.C.H."/>
            <person name="Coppin E."/>
            <person name="Benkhali J.A."/>
            <person name="Couloux A."/>
            <person name="Wincker P."/>
            <person name="Debuchy R."/>
            <person name="Silar P."/>
        </authorList>
    </citation>
    <scope>GENOME REANNOTATION</scope>
    <source>
        <strain evidence="3">S / ATCC MYA-4624 / DSM 980 / FGSC 10383</strain>
    </source>
</reference>